<keyword evidence="3" id="KW-1185">Reference proteome</keyword>
<organism evidence="2 3">
    <name type="scientific">Caerostris extrusa</name>
    <name type="common">Bark spider</name>
    <name type="synonym">Caerostris bankana</name>
    <dbReference type="NCBI Taxonomy" id="172846"/>
    <lineage>
        <taxon>Eukaryota</taxon>
        <taxon>Metazoa</taxon>
        <taxon>Ecdysozoa</taxon>
        <taxon>Arthropoda</taxon>
        <taxon>Chelicerata</taxon>
        <taxon>Arachnida</taxon>
        <taxon>Araneae</taxon>
        <taxon>Araneomorphae</taxon>
        <taxon>Entelegynae</taxon>
        <taxon>Araneoidea</taxon>
        <taxon>Araneidae</taxon>
        <taxon>Caerostris</taxon>
    </lineage>
</organism>
<accession>A0AAV4TXN1</accession>
<sequence>MTVQKTISKFTPMKDETISKESINCRQNLLTNLKLITETQIHMDSESDSPDVSAYEHPEVPTSLMDSKYDNKDMGVKEQTQLDCV</sequence>
<evidence type="ECO:0000256" key="1">
    <source>
        <dbReference type="SAM" id="MobiDB-lite"/>
    </source>
</evidence>
<dbReference type="AlphaFoldDB" id="A0AAV4TXN1"/>
<dbReference type="EMBL" id="BPLR01012050">
    <property type="protein sequence ID" value="GIY50944.1"/>
    <property type="molecule type" value="Genomic_DNA"/>
</dbReference>
<reference evidence="2 3" key="1">
    <citation type="submission" date="2021-06" db="EMBL/GenBank/DDBJ databases">
        <title>Caerostris extrusa draft genome.</title>
        <authorList>
            <person name="Kono N."/>
            <person name="Arakawa K."/>
        </authorList>
    </citation>
    <scope>NUCLEOTIDE SEQUENCE [LARGE SCALE GENOMIC DNA]</scope>
</reference>
<name>A0AAV4TXN1_CAEEX</name>
<gene>
    <name evidence="2" type="ORF">CEXT_625381</name>
</gene>
<dbReference type="Proteomes" id="UP001054945">
    <property type="component" value="Unassembled WGS sequence"/>
</dbReference>
<evidence type="ECO:0000313" key="3">
    <source>
        <dbReference type="Proteomes" id="UP001054945"/>
    </source>
</evidence>
<feature type="region of interest" description="Disordered" evidence="1">
    <location>
        <begin position="41"/>
        <end position="85"/>
    </location>
</feature>
<evidence type="ECO:0000313" key="2">
    <source>
        <dbReference type="EMBL" id="GIY50944.1"/>
    </source>
</evidence>
<protein>
    <submittedName>
        <fullName evidence="2">Uncharacterized protein</fullName>
    </submittedName>
</protein>
<comment type="caution">
    <text evidence="2">The sequence shown here is derived from an EMBL/GenBank/DDBJ whole genome shotgun (WGS) entry which is preliminary data.</text>
</comment>
<feature type="compositionally biased region" description="Basic and acidic residues" evidence="1">
    <location>
        <begin position="67"/>
        <end position="76"/>
    </location>
</feature>
<proteinExistence type="predicted"/>